<keyword evidence="1" id="KW-1133">Transmembrane helix</keyword>
<feature type="transmembrane region" description="Helical" evidence="1">
    <location>
        <begin position="34"/>
        <end position="58"/>
    </location>
</feature>
<keyword evidence="1" id="KW-0472">Membrane</keyword>
<dbReference type="GeneID" id="13829145"/>
<organism evidence="2 3">
    <name type="scientific">Bacillus phage Bastille</name>
    <dbReference type="NCBI Taxonomy" id="57477"/>
    <lineage>
        <taxon>Viruses</taxon>
        <taxon>Duplodnaviria</taxon>
        <taxon>Heunggongvirae</taxon>
        <taxon>Uroviricota</taxon>
        <taxon>Caudoviricetes</taxon>
        <taxon>Herelleviridae</taxon>
        <taxon>Bastillevirinae</taxon>
        <taxon>Bastillevirus</taxon>
        <taxon>Bastillevirus bastille</taxon>
    </lineage>
</organism>
<dbReference type="KEGG" id="vg:13829145"/>
<proteinExistence type="predicted"/>
<dbReference type="Proteomes" id="UP000006285">
    <property type="component" value="Segment"/>
</dbReference>
<evidence type="ECO:0000313" key="2">
    <source>
        <dbReference type="EMBL" id="AEQ34412.1"/>
    </source>
</evidence>
<accession>J9PLE0</accession>
<dbReference type="RefSeq" id="YP_006907508.1">
    <property type="nucleotide sequence ID" value="NC_018856.1"/>
</dbReference>
<keyword evidence="3" id="KW-1185">Reference proteome</keyword>
<reference evidence="2 3" key="1">
    <citation type="submission" date="2013-01" db="EMBL/GenBank/DDBJ databases">
        <title>Large virulent SPO1-related Bacillus Phage Bastille.</title>
        <authorList>
            <person name="Klumpp J."/>
            <person name="Loessner M.J."/>
        </authorList>
    </citation>
    <scope>NUCLEOTIDE SEQUENCE [LARGE SCALE GENOMIC DNA]</scope>
</reference>
<sequence length="62" mass="6958">MILRTIFITIFLLSSYSFIKMALGEIKKEDVKKVFIYGMLAFVTGVTVAVDILSSLIADLIR</sequence>
<evidence type="ECO:0000313" key="3">
    <source>
        <dbReference type="Proteomes" id="UP000006285"/>
    </source>
</evidence>
<dbReference type="EMBL" id="JF966203">
    <property type="protein sequence ID" value="AEQ34412.1"/>
    <property type="molecule type" value="Genomic_DNA"/>
</dbReference>
<protein>
    <recommendedName>
        <fullName evidence="4">DUF1146 domain-containing protein</fullName>
    </recommendedName>
</protein>
<keyword evidence="1" id="KW-0812">Transmembrane</keyword>
<evidence type="ECO:0000256" key="1">
    <source>
        <dbReference type="SAM" id="Phobius"/>
    </source>
</evidence>
<evidence type="ECO:0008006" key="4">
    <source>
        <dbReference type="Google" id="ProtNLM"/>
    </source>
</evidence>
<name>J9PLE0_9CAUD</name>